<feature type="binding site" evidence="6">
    <location>
        <begin position="239"/>
        <end position="245"/>
    </location>
    <ligand>
        <name>S-adenosyl-L-methionine</name>
        <dbReference type="ChEBI" id="CHEBI:59789"/>
    </ligand>
</feature>
<dbReference type="Proteomes" id="UP001431784">
    <property type="component" value="Unassembled WGS sequence"/>
</dbReference>
<name>A0ABT5TE55_9RHOB</name>
<comment type="caution">
    <text evidence="8">The sequence shown here is derived from an EMBL/GenBank/DDBJ whole genome shotgun (WGS) entry which is preliminary data.</text>
</comment>
<dbReference type="InterPro" id="IPR049560">
    <property type="entry name" value="MeTrfase_RsmB-F_NOP2_cat"/>
</dbReference>
<evidence type="ECO:0000256" key="6">
    <source>
        <dbReference type="PROSITE-ProRule" id="PRU01023"/>
    </source>
</evidence>
<dbReference type="PANTHER" id="PTHR22807:SF61">
    <property type="entry name" value="NOL1_NOP2_SUN FAMILY PROTEIN _ ANTITERMINATION NUSB DOMAIN-CONTAINING PROTEIN"/>
    <property type="match status" value="1"/>
</dbReference>
<dbReference type="PRINTS" id="PR02008">
    <property type="entry name" value="RCMTFAMILY"/>
</dbReference>
<dbReference type="InterPro" id="IPR029063">
    <property type="entry name" value="SAM-dependent_MTases_sf"/>
</dbReference>
<dbReference type="PANTHER" id="PTHR22807">
    <property type="entry name" value="NOP2 YEAST -RELATED NOL1/NOP2/FMU SUN DOMAIN-CONTAINING"/>
    <property type="match status" value="1"/>
</dbReference>
<feature type="active site" description="Nucleophile" evidence="6">
    <location>
        <position position="359"/>
    </location>
</feature>
<feature type="binding site" evidence="6">
    <location>
        <position position="260"/>
    </location>
    <ligand>
        <name>S-adenosyl-L-methionine</name>
        <dbReference type="ChEBI" id="CHEBI:59789"/>
    </ligand>
</feature>
<sequence>MPQSATLAPRAAALDLIHTVFEHRRSLSDAQGGLATLPPEARARAARLAQEGLRQMDRADHLLRRALRKTPPDRVLWVLRLATVEMLGLGAAAHGVINDAVALTRGWAGEPKLTGLVNAVLRQMAQHSAQDWAQTPVPRLPAWLRGALQNAYGNPVTQAIEAAHQHPAPLDLTLRDGAEPPTGLAGQALPTGTLRLHHAGQVSALPGYDSGAWWVQDAAASLPARLLGQVQGASVLDICAAPGGKTMQLAAAGAKVTALDMSGPRLGRLHENLARTGLDAAVVQGDALHWTPDSPFDAILLDAPCSATGTIRRHPELPHLRNRADVKALCALQAQLLDRVLDPAQGLLRAGGRVVYCTCSLLPDEGEAQASAAMARHRVQAQRVCLPGLPDDWRTPEGGIRTRPDYWPDSGGIDGFYMIVLQHMG</sequence>
<keyword evidence="3 6" id="KW-0808">Transferase</keyword>
<evidence type="ECO:0000256" key="5">
    <source>
        <dbReference type="ARBA" id="ARBA00022884"/>
    </source>
</evidence>
<evidence type="ECO:0000256" key="2">
    <source>
        <dbReference type="ARBA" id="ARBA00022603"/>
    </source>
</evidence>
<reference evidence="8" key="1">
    <citation type="submission" date="2023-02" db="EMBL/GenBank/DDBJ databases">
        <title>Description of Roseinatronobacter alkalisoli sp. nov., an alkaliphilic bacerium isolated from soda soil.</title>
        <authorList>
            <person name="Wei W."/>
        </authorList>
    </citation>
    <scope>NUCLEOTIDE SEQUENCE</scope>
    <source>
        <strain evidence="8">HJB301</strain>
    </source>
</reference>
<proteinExistence type="inferred from homology"/>
<evidence type="ECO:0000313" key="8">
    <source>
        <dbReference type="EMBL" id="MDD7972452.1"/>
    </source>
</evidence>
<dbReference type="SUPFAM" id="SSF48013">
    <property type="entry name" value="NusB-like"/>
    <property type="match status" value="1"/>
</dbReference>
<gene>
    <name evidence="8" type="ORF">PUT78_15235</name>
</gene>
<dbReference type="EMBL" id="JAQZSM010000015">
    <property type="protein sequence ID" value="MDD7972452.1"/>
    <property type="molecule type" value="Genomic_DNA"/>
</dbReference>
<feature type="domain" description="SAM-dependent MTase RsmB/NOP-type" evidence="7">
    <location>
        <begin position="132"/>
        <end position="424"/>
    </location>
</feature>
<dbReference type="InterPro" id="IPR018314">
    <property type="entry name" value="RsmB/NOL1/NOP2-like_CS"/>
</dbReference>
<evidence type="ECO:0000256" key="3">
    <source>
        <dbReference type="ARBA" id="ARBA00022679"/>
    </source>
</evidence>
<evidence type="ECO:0000256" key="4">
    <source>
        <dbReference type="ARBA" id="ARBA00022691"/>
    </source>
</evidence>
<dbReference type="InterPro" id="IPR035926">
    <property type="entry name" value="NusB-like_sf"/>
</dbReference>
<organism evidence="8 9">
    <name type="scientific">Roseinatronobacter alkalisoli</name>
    <dbReference type="NCBI Taxonomy" id="3028235"/>
    <lineage>
        <taxon>Bacteria</taxon>
        <taxon>Pseudomonadati</taxon>
        <taxon>Pseudomonadota</taxon>
        <taxon>Alphaproteobacteria</taxon>
        <taxon>Rhodobacterales</taxon>
        <taxon>Paracoccaceae</taxon>
        <taxon>Roseinatronobacter</taxon>
    </lineage>
</organism>
<evidence type="ECO:0000313" key="9">
    <source>
        <dbReference type="Proteomes" id="UP001431784"/>
    </source>
</evidence>
<dbReference type="Pfam" id="PF01189">
    <property type="entry name" value="Methyltr_RsmB-F"/>
    <property type="match status" value="1"/>
</dbReference>
<protein>
    <submittedName>
        <fullName evidence="8">Transcription antitermination factor NusB</fullName>
    </submittedName>
</protein>
<keyword evidence="4 6" id="KW-0949">S-adenosyl-L-methionine</keyword>
<dbReference type="InterPro" id="IPR006027">
    <property type="entry name" value="NusB_RsmB_TIM44"/>
</dbReference>
<keyword evidence="9" id="KW-1185">Reference proteome</keyword>
<feature type="binding site" evidence="6">
    <location>
        <position position="286"/>
    </location>
    <ligand>
        <name>S-adenosyl-L-methionine</name>
        <dbReference type="ChEBI" id="CHEBI:59789"/>
    </ligand>
</feature>
<dbReference type="InterPro" id="IPR001678">
    <property type="entry name" value="MeTrfase_RsmB-F_NOP2_dom"/>
</dbReference>
<feature type="binding site" evidence="6">
    <location>
        <position position="302"/>
    </location>
    <ligand>
        <name>S-adenosyl-L-methionine</name>
        <dbReference type="ChEBI" id="CHEBI:59789"/>
    </ligand>
</feature>
<comment type="similarity">
    <text evidence="1 6">Belongs to the class I-like SAM-binding methyltransferase superfamily. RsmB/NOP family.</text>
</comment>
<dbReference type="SUPFAM" id="SSF53335">
    <property type="entry name" value="S-adenosyl-L-methionine-dependent methyltransferases"/>
    <property type="match status" value="1"/>
</dbReference>
<dbReference type="CDD" id="cd02440">
    <property type="entry name" value="AdoMet_MTases"/>
    <property type="match status" value="1"/>
</dbReference>
<keyword evidence="2 6" id="KW-0489">Methyltransferase</keyword>
<accession>A0ABT5TE55</accession>
<dbReference type="Gene3D" id="3.40.50.150">
    <property type="entry name" value="Vaccinia Virus protein VP39"/>
    <property type="match status" value="1"/>
</dbReference>
<evidence type="ECO:0000259" key="7">
    <source>
        <dbReference type="PROSITE" id="PS51686"/>
    </source>
</evidence>
<dbReference type="Pfam" id="PF01029">
    <property type="entry name" value="NusB"/>
    <property type="match status" value="1"/>
</dbReference>
<dbReference type="InterPro" id="IPR023267">
    <property type="entry name" value="RCMT"/>
</dbReference>
<dbReference type="PROSITE" id="PS51686">
    <property type="entry name" value="SAM_MT_RSMB_NOP"/>
    <property type="match status" value="1"/>
</dbReference>
<evidence type="ECO:0000256" key="1">
    <source>
        <dbReference type="ARBA" id="ARBA00007494"/>
    </source>
</evidence>
<dbReference type="Gene3D" id="1.10.940.10">
    <property type="entry name" value="NusB-like"/>
    <property type="match status" value="1"/>
</dbReference>
<dbReference type="PROSITE" id="PS01153">
    <property type="entry name" value="NOL1_NOP2_SUN"/>
    <property type="match status" value="1"/>
</dbReference>
<dbReference type="RefSeq" id="WP_274353122.1">
    <property type="nucleotide sequence ID" value="NZ_JAQZSM010000015.1"/>
</dbReference>
<keyword evidence="5 6" id="KW-0694">RNA-binding</keyword>